<feature type="transmembrane region" description="Helical" evidence="1">
    <location>
        <begin position="37"/>
        <end position="57"/>
    </location>
</feature>
<keyword evidence="1" id="KW-1133">Transmembrane helix</keyword>
<feature type="transmembrane region" description="Helical" evidence="1">
    <location>
        <begin position="77"/>
        <end position="95"/>
    </location>
</feature>
<evidence type="ECO:0000313" key="2">
    <source>
        <dbReference type="EMBL" id="KEP67813.1"/>
    </source>
</evidence>
<accession>A0A074TFN0</accession>
<evidence type="ECO:0000256" key="1">
    <source>
        <dbReference type="SAM" id="Phobius"/>
    </source>
</evidence>
<comment type="caution">
    <text evidence="2">The sequence shown here is derived from an EMBL/GenBank/DDBJ whole genome shotgun (WGS) entry which is preliminary data.</text>
</comment>
<dbReference type="STRING" id="1185766.SAMN05216224_10636"/>
<protein>
    <submittedName>
        <fullName evidence="2">Uncharacterized protein</fullName>
    </submittedName>
</protein>
<keyword evidence="1" id="KW-0472">Membrane</keyword>
<keyword evidence="3" id="KW-1185">Reference proteome</keyword>
<dbReference type="EMBL" id="JHEH01000079">
    <property type="protein sequence ID" value="KEP67813.1"/>
    <property type="molecule type" value="Genomic_DNA"/>
</dbReference>
<organism evidence="2 3">
    <name type="scientific">Thioclava dalianensis</name>
    <dbReference type="NCBI Taxonomy" id="1185766"/>
    <lineage>
        <taxon>Bacteria</taxon>
        <taxon>Pseudomonadati</taxon>
        <taxon>Pseudomonadota</taxon>
        <taxon>Alphaproteobacteria</taxon>
        <taxon>Rhodobacterales</taxon>
        <taxon>Paracoccaceae</taxon>
        <taxon>Thioclava</taxon>
    </lineage>
</organism>
<sequence length="137" mass="15402">MTNELAAALSIFQVAGLALVARGFWPMLQNSTDRRVYHMSWGVTMMVIAISFRSAYWDILPVLCGGFWPAGGPFGRAAPNLVFGTMVLISLYHKLSLLREMIPENERGRYSLLSAPFYPKHICVIRLAAALRDAWRK</sequence>
<name>A0A074TFN0_9RHOB</name>
<gene>
    <name evidence="2" type="ORF">DL1_19615</name>
</gene>
<evidence type="ECO:0000313" key="3">
    <source>
        <dbReference type="Proteomes" id="UP000027725"/>
    </source>
</evidence>
<dbReference type="RefSeq" id="WP_038070205.1">
    <property type="nucleotide sequence ID" value="NZ_FOVB01000006.1"/>
</dbReference>
<keyword evidence="1" id="KW-0812">Transmembrane</keyword>
<reference evidence="2 3" key="1">
    <citation type="submission" date="2014-03" db="EMBL/GenBank/DDBJ databases">
        <title>The draft genome sequence of Thioclava dalianensis DLFJ1-1.</title>
        <authorList>
            <person name="Lai Q."/>
            <person name="Shao Z."/>
        </authorList>
    </citation>
    <scope>NUCLEOTIDE SEQUENCE [LARGE SCALE GENOMIC DNA]</scope>
    <source>
        <strain evidence="2 3">DLFJ1-1</strain>
    </source>
</reference>
<proteinExistence type="predicted"/>
<dbReference type="Proteomes" id="UP000027725">
    <property type="component" value="Unassembled WGS sequence"/>
</dbReference>
<dbReference type="AlphaFoldDB" id="A0A074TFN0"/>
<dbReference type="OrthoDB" id="7876060at2"/>
<feature type="transmembrane region" description="Helical" evidence="1">
    <location>
        <begin position="6"/>
        <end position="25"/>
    </location>
</feature>